<dbReference type="InterPro" id="IPR051991">
    <property type="entry name" value="Mitoribosomal_protein_bL32"/>
</dbReference>
<accession>A0A2J7QZT3</accession>
<dbReference type="PANTHER" id="PTHR21026:SF2">
    <property type="entry name" value="LARGE RIBOSOMAL SUBUNIT PROTEIN BL32M"/>
    <property type="match status" value="1"/>
</dbReference>
<dbReference type="GO" id="GO:0006412">
    <property type="term" value="P:translation"/>
    <property type="evidence" value="ECO:0007669"/>
    <property type="project" value="InterPro"/>
</dbReference>
<dbReference type="Proteomes" id="UP000235965">
    <property type="component" value="Unassembled WGS sequence"/>
</dbReference>
<gene>
    <name evidence="10" type="primary">mRpL32</name>
    <name evidence="10" type="ORF">B7P43_G01146</name>
</gene>
<keyword evidence="5" id="KW-0496">Mitochondrion</keyword>
<dbReference type="STRING" id="105785.A0A2J7QZT3"/>
<sequence length="189" mass="21645">MLRRVGRILKQIENIFALAFGRQFPPQSLCVVAVPTNATNKTSLDVLDNGFLWAVPRSRRSVEKRLSRKFGYPEYVYKLLLPKRNLLVCNTCGHHYEANHLCPHCYAKVRTETEAMQSTIQKELGLNPVEQEVVVIYEGEKVEQPAEFWKGKRVIEMKKERPSWFSKNLLEKSTVQPSSGGDVKPTELA</sequence>
<protein>
    <recommendedName>
        <fullName evidence="7">Large ribosomal subunit protein bL32m</fullName>
    </recommendedName>
    <alternativeName>
        <fullName evidence="8">39S ribosomal protein L32, mitochondrial</fullName>
    </alternativeName>
</protein>
<evidence type="ECO:0000256" key="7">
    <source>
        <dbReference type="ARBA" id="ARBA00039935"/>
    </source>
</evidence>
<comment type="caution">
    <text evidence="10">The sequence shown here is derived from an EMBL/GenBank/DDBJ whole genome shotgun (WGS) entry which is preliminary data.</text>
</comment>
<evidence type="ECO:0000256" key="6">
    <source>
        <dbReference type="ARBA" id="ARBA00023274"/>
    </source>
</evidence>
<dbReference type="InterPro" id="IPR011332">
    <property type="entry name" value="Ribosomal_zn-bd"/>
</dbReference>
<evidence type="ECO:0000256" key="8">
    <source>
        <dbReference type="ARBA" id="ARBA00042577"/>
    </source>
</evidence>
<evidence type="ECO:0000256" key="1">
    <source>
        <dbReference type="ARBA" id="ARBA00004173"/>
    </source>
</evidence>
<evidence type="ECO:0000256" key="4">
    <source>
        <dbReference type="ARBA" id="ARBA00022980"/>
    </source>
</evidence>
<dbReference type="FunCoup" id="A0A2J7QZT3">
    <property type="interactions" value="374"/>
</dbReference>
<evidence type="ECO:0000313" key="11">
    <source>
        <dbReference type="Proteomes" id="UP000235965"/>
    </source>
</evidence>
<name>A0A2J7QZT3_9NEOP</name>
<reference evidence="10 11" key="1">
    <citation type="submission" date="2017-12" db="EMBL/GenBank/DDBJ databases">
        <title>Hemimetabolous genomes reveal molecular basis of termite eusociality.</title>
        <authorList>
            <person name="Harrison M.C."/>
            <person name="Jongepier E."/>
            <person name="Robertson H.M."/>
            <person name="Arning N."/>
            <person name="Bitard-Feildel T."/>
            <person name="Chao H."/>
            <person name="Childers C.P."/>
            <person name="Dinh H."/>
            <person name="Doddapaneni H."/>
            <person name="Dugan S."/>
            <person name="Gowin J."/>
            <person name="Greiner C."/>
            <person name="Han Y."/>
            <person name="Hu H."/>
            <person name="Hughes D.S.T."/>
            <person name="Huylmans A.-K."/>
            <person name="Kemena C."/>
            <person name="Kremer L.P.M."/>
            <person name="Lee S.L."/>
            <person name="Lopez-Ezquerra A."/>
            <person name="Mallet L."/>
            <person name="Monroy-Kuhn J.M."/>
            <person name="Moser A."/>
            <person name="Murali S.C."/>
            <person name="Muzny D.M."/>
            <person name="Otani S."/>
            <person name="Piulachs M.-D."/>
            <person name="Poelchau M."/>
            <person name="Qu J."/>
            <person name="Schaub F."/>
            <person name="Wada-Katsumata A."/>
            <person name="Worley K.C."/>
            <person name="Xie Q."/>
            <person name="Ylla G."/>
            <person name="Poulsen M."/>
            <person name="Gibbs R.A."/>
            <person name="Schal C."/>
            <person name="Richards S."/>
            <person name="Belles X."/>
            <person name="Korb J."/>
            <person name="Bornberg-Bauer E."/>
        </authorList>
    </citation>
    <scope>NUCLEOTIDE SEQUENCE [LARGE SCALE GENOMIC DNA]</scope>
    <source>
        <tissue evidence="10">Whole body</tissue>
    </source>
</reference>
<comment type="similarity">
    <text evidence="2">Belongs to the bacterial ribosomal protein bL32 family.</text>
</comment>
<dbReference type="GO" id="GO:0005762">
    <property type="term" value="C:mitochondrial large ribosomal subunit"/>
    <property type="evidence" value="ECO:0007669"/>
    <property type="project" value="TreeGrafter"/>
</dbReference>
<evidence type="ECO:0000256" key="3">
    <source>
        <dbReference type="ARBA" id="ARBA00022946"/>
    </source>
</evidence>
<dbReference type="GO" id="GO:0003735">
    <property type="term" value="F:structural constituent of ribosome"/>
    <property type="evidence" value="ECO:0007669"/>
    <property type="project" value="InterPro"/>
</dbReference>
<evidence type="ECO:0000256" key="9">
    <source>
        <dbReference type="ARBA" id="ARBA00045766"/>
    </source>
</evidence>
<keyword evidence="6" id="KW-0687">Ribonucleoprotein</keyword>
<evidence type="ECO:0000313" key="10">
    <source>
        <dbReference type="EMBL" id="PNF34096.1"/>
    </source>
</evidence>
<dbReference type="AlphaFoldDB" id="A0A2J7QZT3"/>
<proteinExistence type="inferred from homology"/>
<keyword evidence="4 10" id="KW-0689">Ribosomal protein</keyword>
<dbReference type="SUPFAM" id="SSF57829">
    <property type="entry name" value="Zn-binding ribosomal proteins"/>
    <property type="match status" value="1"/>
</dbReference>
<evidence type="ECO:0000256" key="2">
    <source>
        <dbReference type="ARBA" id="ARBA00008560"/>
    </source>
</evidence>
<comment type="subcellular location">
    <subcellularLocation>
        <location evidence="1">Mitochondrion</location>
    </subcellularLocation>
</comment>
<dbReference type="PANTHER" id="PTHR21026">
    <property type="entry name" value="39S RIBOSOMAL PROTEIN L32, MITOCHONDRIAL"/>
    <property type="match status" value="1"/>
</dbReference>
<dbReference type="EMBL" id="NEVH01009067">
    <property type="protein sequence ID" value="PNF34096.1"/>
    <property type="molecule type" value="Genomic_DNA"/>
</dbReference>
<dbReference type="OrthoDB" id="2014905at2759"/>
<evidence type="ECO:0000256" key="5">
    <source>
        <dbReference type="ARBA" id="ARBA00023128"/>
    </source>
</evidence>
<dbReference type="Pfam" id="PF01783">
    <property type="entry name" value="Ribosomal_L32p"/>
    <property type="match status" value="1"/>
</dbReference>
<dbReference type="InParanoid" id="A0A2J7QZT3"/>
<comment type="function">
    <text evidence="9">Component of the mitochondrial large ribosomal subunit (mt-LSU). The mitochondrial ribosome (mitoribosome) is a large ribonucleoprotein complex responsible for the synthesis of proteins inside mitochondria.</text>
</comment>
<dbReference type="InterPro" id="IPR002677">
    <property type="entry name" value="Ribosomal_bL32"/>
</dbReference>
<organism evidence="10 11">
    <name type="scientific">Cryptotermes secundus</name>
    <dbReference type="NCBI Taxonomy" id="105785"/>
    <lineage>
        <taxon>Eukaryota</taxon>
        <taxon>Metazoa</taxon>
        <taxon>Ecdysozoa</taxon>
        <taxon>Arthropoda</taxon>
        <taxon>Hexapoda</taxon>
        <taxon>Insecta</taxon>
        <taxon>Pterygota</taxon>
        <taxon>Neoptera</taxon>
        <taxon>Polyneoptera</taxon>
        <taxon>Dictyoptera</taxon>
        <taxon>Blattodea</taxon>
        <taxon>Blattoidea</taxon>
        <taxon>Termitoidae</taxon>
        <taxon>Kalotermitidae</taxon>
        <taxon>Cryptotermitinae</taxon>
        <taxon>Cryptotermes</taxon>
    </lineage>
</organism>
<keyword evidence="3" id="KW-0809">Transit peptide</keyword>
<keyword evidence="11" id="KW-1185">Reference proteome</keyword>